<accession>A0A2I0VT78</accession>
<evidence type="ECO:0000256" key="4">
    <source>
        <dbReference type="ARBA" id="ARBA00023015"/>
    </source>
</evidence>
<dbReference type="PANTHER" id="PTHR13581:SF5">
    <property type="entry name" value="MRG_MORF4L-BINDING PROTEIN"/>
    <property type="match status" value="1"/>
</dbReference>
<reference evidence="7 8" key="2">
    <citation type="journal article" date="2017" name="Nature">
        <title>The Apostasia genome and the evolution of orchids.</title>
        <authorList>
            <person name="Zhang G.Q."/>
            <person name="Liu K.W."/>
            <person name="Li Z."/>
            <person name="Lohaus R."/>
            <person name="Hsiao Y.Y."/>
            <person name="Niu S.C."/>
            <person name="Wang J.Y."/>
            <person name="Lin Y.C."/>
            <person name="Xu Q."/>
            <person name="Chen L.J."/>
            <person name="Yoshida K."/>
            <person name="Fujiwara S."/>
            <person name="Wang Z.W."/>
            <person name="Zhang Y.Q."/>
            <person name="Mitsuda N."/>
            <person name="Wang M."/>
            <person name="Liu G.H."/>
            <person name="Pecoraro L."/>
            <person name="Huang H.X."/>
            <person name="Xiao X.J."/>
            <person name="Lin M."/>
            <person name="Wu X.Y."/>
            <person name="Wu W.L."/>
            <person name="Chen Y.Y."/>
            <person name="Chang S.B."/>
            <person name="Sakamoto S."/>
            <person name="Ohme-Takagi M."/>
            <person name="Yagi M."/>
            <person name="Zeng S.J."/>
            <person name="Shen C.Y."/>
            <person name="Yeh C.M."/>
            <person name="Luo Y.B."/>
            <person name="Tsai W.C."/>
            <person name="Van de Peer Y."/>
            <person name="Liu Z.J."/>
        </authorList>
    </citation>
    <scope>NUCLEOTIDE SEQUENCE [LARGE SCALE GENOMIC DNA]</scope>
    <source>
        <tissue evidence="7">The whole plant</tissue>
    </source>
</reference>
<gene>
    <name evidence="7" type="ORF">MA16_Dca022376</name>
</gene>
<evidence type="ECO:0000256" key="1">
    <source>
        <dbReference type="ARBA" id="ARBA00004123"/>
    </source>
</evidence>
<keyword evidence="4" id="KW-0805">Transcription regulation</keyword>
<dbReference type="Proteomes" id="UP000233837">
    <property type="component" value="Unassembled WGS sequence"/>
</dbReference>
<keyword evidence="3" id="KW-0156">Chromatin regulator</keyword>
<evidence type="ECO:0000256" key="2">
    <source>
        <dbReference type="ARBA" id="ARBA00007117"/>
    </source>
</evidence>
<keyword evidence="8" id="KW-1185">Reference proteome</keyword>
<evidence type="ECO:0000256" key="5">
    <source>
        <dbReference type="ARBA" id="ARBA00023163"/>
    </source>
</evidence>
<dbReference type="Pfam" id="PF07904">
    <property type="entry name" value="Eaf7"/>
    <property type="match status" value="1"/>
</dbReference>
<name>A0A2I0VT78_9ASPA</name>
<comment type="subcellular location">
    <subcellularLocation>
        <location evidence="1">Nucleus</location>
    </subcellularLocation>
</comment>
<evidence type="ECO:0000313" key="7">
    <source>
        <dbReference type="EMBL" id="PKU66620.1"/>
    </source>
</evidence>
<dbReference type="GO" id="GO:0005634">
    <property type="term" value="C:nucleus"/>
    <property type="evidence" value="ECO:0007669"/>
    <property type="project" value="UniProtKB-SubCell"/>
</dbReference>
<dbReference type="InterPro" id="IPR012423">
    <property type="entry name" value="Eaf7/MRGBP"/>
</dbReference>
<dbReference type="GO" id="GO:0035267">
    <property type="term" value="C:NuA4 histone acetyltransferase complex"/>
    <property type="evidence" value="ECO:0007669"/>
    <property type="project" value="TreeGrafter"/>
</dbReference>
<evidence type="ECO:0000256" key="3">
    <source>
        <dbReference type="ARBA" id="ARBA00022853"/>
    </source>
</evidence>
<reference evidence="7 8" key="1">
    <citation type="journal article" date="2016" name="Sci. Rep.">
        <title>The Dendrobium catenatum Lindl. genome sequence provides insights into polysaccharide synthase, floral development and adaptive evolution.</title>
        <authorList>
            <person name="Zhang G.Q."/>
            <person name="Xu Q."/>
            <person name="Bian C."/>
            <person name="Tsai W.C."/>
            <person name="Yeh C.M."/>
            <person name="Liu K.W."/>
            <person name="Yoshida K."/>
            <person name="Zhang L.S."/>
            <person name="Chang S.B."/>
            <person name="Chen F."/>
            <person name="Shi Y."/>
            <person name="Su Y.Y."/>
            <person name="Zhang Y.Q."/>
            <person name="Chen L.J."/>
            <person name="Yin Y."/>
            <person name="Lin M."/>
            <person name="Huang H."/>
            <person name="Deng H."/>
            <person name="Wang Z.W."/>
            <person name="Zhu S.L."/>
            <person name="Zhao X."/>
            <person name="Deng C."/>
            <person name="Niu S.C."/>
            <person name="Huang J."/>
            <person name="Wang M."/>
            <person name="Liu G.H."/>
            <person name="Yang H.J."/>
            <person name="Xiao X.J."/>
            <person name="Hsiao Y.Y."/>
            <person name="Wu W.L."/>
            <person name="Chen Y.Y."/>
            <person name="Mitsuda N."/>
            <person name="Ohme-Takagi M."/>
            <person name="Luo Y.B."/>
            <person name="Van de Peer Y."/>
            <person name="Liu Z.J."/>
        </authorList>
    </citation>
    <scope>NUCLEOTIDE SEQUENCE [LARGE SCALE GENOMIC DNA]</scope>
    <source>
        <tissue evidence="7">The whole plant</tissue>
    </source>
</reference>
<dbReference type="AlphaFoldDB" id="A0A2I0VT78"/>
<evidence type="ECO:0000256" key="6">
    <source>
        <dbReference type="ARBA" id="ARBA00023242"/>
    </source>
</evidence>
<keyword evidence="5" id="KW-0804">Transcription</keyword>
<protein>
    <submittedName>
        <fullName evidence="7">Uncharacterized protein</fullName>
    </submittedName>
</protein>
<evidence type="ECO:0000313" key="8">
    <source>
        <dbReference type="Proteomes" id="UP000233837"/>
    </source>
</evidence>
<sequence length="73" mass="8917">MLFIGLHRHFVLYGLMEYMRKSFEKQFTADEILQLLDRFFNLEMLVRFKIYVLCYLMFGSFTVLSCEIMQPPY</sequence>
<dbReference type="PANTHER" id="PTHR13581">
    <property type="entry name" value="MRG-BINDING PROTEIN"/>
    <property type="match status" value="1"/>
</dbReference>
<proteinExistence type="inferred from homology"/>
<organism evidence="7 8">
    <name type="scientific">Dendrobium catenatum</name>
    <dbReference type="NCBI Taxonomy" id="906689"/>
    <lineage>
        <taxon>Eukaryota</taxon>
        <taxon>Viridiplantae</taxon>
        <taxon>Streptophyta</taxon>
        <taxon>Embryophyta</taxon>
        <taxon>Tracheophyta</taxon>
        <taxon>Spermatophyta</taxon>
        <taxon>Magnoliopsida</taxon>
        <taxon>Liliopsida</taxon>
        <taxon>Asparagales</taxon>
        <taxon>Orchidaceae</taxon>
        <taxon>Epidendroideae</taxon>
        <taxon>Malaxideae</taxon>
        <taxon>Dendrobiinae</taxon>
        <taxon>Dendrobium</taxon>
    </lineage>
</organism>
<comment type="similarity">
    <text evidence="2">Belongs to the EAF7 family.</text>
</comment>
<keyword evidence="6" id="KW-0539">Nucleus</keyword>
<dbReference type="GO" id="GO:0006357">
    <property type="term" value="P:regulation of transcription by RNA polymerase II"/>
    <property type="evidence" value="ECO:0007669"/>
    <property type="project" value="TreeGrafter"/>
</dbReference>
<dbReference type="GO" id="GO:0006325">
    <property type="term" value="P:chromatin organization"/>
    <property type="evidence" value="ECO:0007669"/>
    <property type="project" value="UniProtKB-KW"/>
</dbReference>
<dbReference type="EMBL" id="KZ503255">
    <property type="protein sequence ID" value="PKU66620.1"/>
    <property type="molecule type" value="Genomic_DNA"/>
</dbReference>